<organism evidence="1 2">
    <name type="scientific">Pseudarcicella hirudinis</name>
    <dbReference type="NCBI Taxonomy" id="1079859"/>
    <lineage>
        <taxon>Bacteria</taxon>
        <taxon>Pseudomonadati</taxon>
        <taxon>Bacteroidota</taxon>
        <taxon>Cytophagia</taxon>
        <taxon>Cytophagales</taxon>
        <taxon>Flectobacillaceae</taxon>
        <taxon>Pseudarcicella</taxon>
    </lineage>
</organism>
<accession>A0A1I5PGT3</accession>
<dbReference type="Proteomes" id="UP000199306">
    <property type="component" value="Unassembled WGS sequence"/>
</dbReference>
<dbReference type="AlphaFoldDB" id="A0A1I5PGT3"/>
<protein>
    <submittedName>
        <fullName evidence="1">Uncharacterized protein</fullName>
    </submittedName>
</protein>
<reference evidence="1 2" key="1">
    <citation type="submission" date="2016-10" db="EMBL/GenBank/DDBJ databases">
        <authorList>
            <person name="de Groot N.N."/>
        </authorList>
    </citation>
    <scope>NUCLEOTIDE SEQUENCE [LARGE SCALE GENOMIC DNA]</scope>
    <source>
        <strain evidence="2">E92,LMG 26720,CCM 7988</strain>
    </source>
</reference>
<evidence type="ECO:0000313" key="1">
    <source>
        <dbReference type="EMBL" id="SFP33304.1"/>
    </source>
</evidence>
<proteinExistence type="predicted"/>
<gene>
    <name evidence="1" type="ORF">SAMN04515674_102475</name>
</gene>
<name>A0A1I5PGT3_9BACT</name>
<keyword evidence="2" id="KW-1185">Reference proteome</keyword>
<dbReference type="OrthoDB" id="1059469at2"/>
<dbReference type="EMBL" id="FOXH01000002">
    <property type="protein sequence ID" value="SFP33304.1"/>
    <property type="molecule type" value="Genomic_DNA"/>
</dbReference>
<evidence type="ECO:0000313" key="2">
    <source>
        <dbReference type="Proteomes" id="UP000199306"/>
    </source>
</evidence>
<sequence>MLKTDQAKYIRPDSIKNLIFSIYFPGRMTSLYRLMQLRLLFFLTGLFVNPAFGQLQKVTQLEFEKNPKFQEIMEVKPVPDGLVVMVKENSYYTSDHFKWHFKRLNYALDEVWSTSVKLESRYEDIHFYQNQDYMYWLFAEAQSENINILRLDLAQGEVDEFKGELLGKVDIHHFKVLENTAYLGGAYQEKPIVIAFPFFNKEGRILHGLYDKYLEINALEVNPLRKEINVVVKEHHKGKCGLGIKTYGANDGKLLRHIHVPGENGQSLSFITGKMLDISERESLLIGNYSNNCSDFSKGLYLTRLEEGEEMGTSIIKFSELKNFFNYMSAKRQEKIREKIEQKKKEGKEANFSYKLLIHDLIPTEKGSILVAEIYFPQQNYTNATVPLLTTRLSSEKAEDYRFTHAVVCEFDKKGRILWDNALVMDYMASKELTEQVQVSKKGDSLLLAYLDKGTLKLQVMKEGTMIGEKQDFELKSDSTQRRPDEEASVAAWYDQYYLTWGVRKIESKSPSQPEREVFYLNKLTYAVKSSSKQQ</sequence>
<dbReference type="STRING" id="1079859.SAMN04515674_102475"/>
<dbReference type="RefSeq" id="WP_092013369.1">
    <property type="nucleotide sequence ID" value="NZ_FOXH01000002.1"/>
</dbReference>